<proteinExistence type="predicted"/>
<keyword evidence="1" id="KW-0812">Transmembrane</keyword>
<protein>
    <recommendedName>
        <fullName evidence="4">Holin</fullName>
    </recommendedName>
</protein>
<dbReference type="RefSeq" id="YP_009600630.1">
    <property type="nucleotide sequence ID" value="NC_041925.1"/>
</dbReference>
<dbReference type="GeneID" id="40076436"/>
<evidence type="ECO:0000313" key="3">
    <source>
        <dbReference type="Proteomes" id="UP000221468"/>
    </source>
</evidence>
<feature type="transmembrane region" description="Helical" evidence="1">
    <location>
        <begin position="31"/>
        <end position="50"/>
    </location>
</feature>
<keyword evidence="3" id="KW-1185">Reference proteome</keyword>
<dbReference type="Proteomes" id="UP000221468">
    <property type="component" value="Segment"/>
</dbReference>
<sequence length="131" mass="14413">MTEPSPIIATVSGGVTGAMISQFLPGVEPPMILASLTGSFIFFSISNSYTIIKRVGLFFTSFIAGLMFTNTVDGIYITHYHSVVIDKPVWSFLISAFVVTVIVGILKMIRDSDVLITFVRRVFNIRKGDDQ</sequence>
<feature type="transmembrane region" description="Helical" evidence="1">
    <location>
        <begin position="57"/>
        <end position="77"/>
    </location>
</feature>
<feature type="transmembrane region" description="Helical" evidence="1">
    <location>
        <begin position="89"/>
        <end position="106"/>
    </location>
</feature>
<feature type="transmembrane region" description="Helical" evidence="1">
    <location>
        <begin position="7"/>
        <end position="25"/>
    </location>
</feature>
<name>A0A1U9ZA79_9CAUD</name>
<dbReference type="EMBL" id="KY742649">
    <property type="protein sequence ID" value="AQZ54631.1"/>
    <property type="molecule type" value="Genomic_DNA"/>
</dbReference>
<dbReference type="KEGG" id="vg:40076436"/>
<keyword evidence="1" id="KW-0472">Membrane</keyword>
<evidence type="ECO:0000256" key="1">
    <source>
        <dbReference type="SAM" id="Phobius"/>
    </source>
</evidence>
<accession>A0A1U9ZA79</accession>
<dbReference type="InterPro" id="IPR032637">
    <property type="entry name" value="Phage_holin-like"/>
</dbReference>
<evidence type="ECO:0008006" key="4">
    <source>
        <dbReference type="Google" id="ProtNLM"/>
    </source>
</evidence>
<dbReference type="Pfam" id="PF16931">
    <property type="entry name" value="Phage_holin_8"/>
    <property type="match status" value="1"/>
</dbReference>
<keyword evidence="1" id="KW-1133">Transmembrane helix</keyword>
<reference evidence="2 3" key="1">
    <citation type="journal article" date="2019" name="Genomics">
        <title>Genomic analyses of a novel bacteriophage (VB_PmiS-Isfahan) within Siphoviridae family infecting Proteus mirabilis.</title>
        <authorList>
            <person name="Yazdi M."/>
            <person name="Bouzari M."/>
            <person name="Ghaemi E.A."/>
        </authorList>
    </citation>
    <scope>NUCLEOTIDE SEQUENCE [LARGE SCALE GENOMIC DNA]</scope>
</reference>
<evidence type="ECO:0000313" key="2">
    <source>
        <dbReference type="EMBL" id="AQZ54631.1"/>
    </source>
</evidence>
<organism evidence="2 3">
    <name type="scientific">Proteus phage VB_PmiS-Isfahan</name>
    <dbReference type="NCBI Taxonomy" id="1969841"/>
    <lineage>
        <taxon>Viruses</taxon>
        <taxon>Duplodnaviria</taxon>
        <taxon>Heunggongvirae</taxon>
        <taxon>Uroviricota</taxon>
        <taxon>Caudoviricetes</taxon>
        <taxon>Gorganvirus</taxon>
        <taxon>Gorganvirus isfahan</taxon>
    </lineage>
</organism>